<organism evidence="1 2">
    <name type="scientific">Sphingobium algorifonticola</name>
    <dbReference type="NCBI Taxonomy" id="2008318"/>
    <lineage>
        <taxon>Bacteria</taxon>
        <taxon>Pseudomonadati</taxon>
        <taxon>Pseudomonadota</taxon>
        <taxon>Alphaproteobacteria</taxon>
        <taxon>Sphingomonadales</taxon>
        <taxon>Sphingomonadaceae</taxon>
        <taxon>Sphingobium</taxon>
    </lineage>
</organism>
<dbReference type="SUPFAM" id="SSF81606">
    <property type="entry name" value="PP2C-like"/>
    <property type="match status" value="1"/>
</dbReference>
<proteinExistence type="predicted"/>
<dbReference type="InterPro" id="IPR036457">
    <property type="entry name" value="PPM-type-like_dom_sf"/>
</dbReference>
<keyword evidence="2" id="KW-1185">Reference proteome</keyword>
<reference evidence="1 2" key="1">
    <citation type="submission" date="2019-01" db="EMBL/GenBank/DDBJ databases">
        <authorList>
            <person name="Chen W.-M."/>
        </authorList>
    </citation>
    <scope>NUCLEOTIDE SEQUENCE [LARGE SCALE GENOMIC DNA]</scope>
    <source>
        <strain evidence="1 2">TLA-22</strain>
    </source>
</reference>
<protein>
    <recommendedName>
        <fullName evidence="3">Protein phosphatase 2C domain-containing protein</fullName>
    </recommendedName>
</protein>
<comment type="caution">
    <text evidence="1">The sequence shown here is derived from an EMBL/GenBank/DDBJ whole genome shotgun (WGS) entry which is preliminary data.</text>
</comment>
<dbReference type="EMBL" id="RZUL01000002">
    <property type="protein sequence ID" value="RVT42322.1"/>
    <property type="molecule type" value="Genomic_DNA"/>
</dbReference>
<gene>
    <name evidence="1" type="ORF">ENE74_09010</name>
</gene>
<evidence type="ECO:0000313" key="1">
    <source>
        <dbReference type="EMBL" id="RVT42322.1"/>
    </source>
</evidence>
<dbReference type="OrthoDB" id="1755431at2"/>
<evidence type="ECO:0000313" key="2">
    <source>
        <dbReference type="Proteomes" id="UP000282977"/>
    </source>
</evidence>
<dbReference type="Proteomes" id="UP000282977">
    <property type="component" value="Unassembled WGS sequence"/>
</dbReference>
<name>A0A437JAK6_9SPHN</name>
<accession>A0A437JAK6</accession>
<sequence length="311" mass="33492">MVAAEDCRTAGRAFGGPTRWRAVAGGQSMMLRVIVQESVGAGAVNEDRAGSCAQAAWVIDGASGVMASQIDALSDAAWFAAEADRGLQQAFRIMPSSSTRDILRWVMARCREAALHHLGTNSVSANDLPSAAFAMVRVSQGRAEFTTLGDCRILYHAPGGPAALFGETALSAIEARTIALAREILTAQPDIAPALLREKLLPQLRENRRRMNQPGGYWIMGCDPDAADHVDSMTVEGDRLDCAIASDGFLRLIDTFECCDPSDLMDVTTPQAFAAMIARLRMLEHSPGSMLDYPRVKVSDDASFIRLTLSM</sequence>
<evidence type="ECO:0008006" key="3">
    <source>
        <dbReference type="Google" id="ProtNLM"/>
    </source>
</evidence>
<dbReference type="AlphaFoldDB" id="A0A437JAK6"/>